<dbReference type="GO" id="GO:0004497">
    <property type="term" value="F:monooxygenase activity"/>
    <property type="evidence" value="ECO:0007669"/>
    <property type="project" value="UniProtKB-KW"/>
</dbReference>
<dbReference type="CDD" id="cd11065">
    <property type="entry name" value="CYP64-like"/>
    <property type="match status" value="1"/>
</dbReference>
<evidence type="ECO:0000256" key="6">
    <source>
        <dbReference type="ARBA" id="ARBA00023004"/>
    </source>
</evidence>
<comment type="cofactor">
    <cofactor evidence="1 8">
        <name>heme</name>
        <dbReference type="ChEBI" id="CHEBI:30413"/>
    </cofactor>
</comment>
<dbReference type="Pfam" id="PF00067">
    <property type="entry name" value="p450"/>
    <property type="match status" value="1"/>
</dbReference>
<evidence type="ECO:0000256" key="9">
    <source>
        <dbReference type="RuleBase" id="RU000461"/>
    </source>
</evidence>
<dbReference type="GO" id="GO:0020037">
    <property type="term" value="F:heme binding"/>
    <property type="evidence" value="ECO:0007669"/>
    <property type="project" value="InterPro"/>
</dbReference>
<dbReference type="EMBL" id="KZ679263">
    <property type="protein sequence ID" value="PTB40209.1"/>
    <property type="molecule type" value="Genomic_DNA"/>
</dbReference>
<dbReference type="Gene3D" id="1.10.630.10">
    <property type="entry name" value="Cytochrome P450"/>
    <property type="match status" value="1"/>
</dbReference>
<name>A0A2T3Z5W9_TRIA4</name>
<dbReference type="PRINTS" id="PR00385">
    <property type="entry name" value="P450"/>
</dbReference>
<comment type="similarity">
    <text evidence="2 9">Belongs to the cytochrome P450 family.</text>
</comment>
<keyword evidence="10" id="KW-0472">Membrane</keyword>
<evidence type="ECO:0000256" key="5">
    <source>
        <dbReference type="ARBA" id="ARBA00023002"/>
    </source>
</evidence>
<dbReference type="InterPro" id="IPR036396">
    <property type="entry name" value="Cyt_P450_sf"/>
</dbReference>
<dbReference type="InterPro" id="IPR002401">
    <property type="entry name" value="Cyt_P450_E_grp-I"/>
</dbReference>
<gene>
    <name evidence="11" type="ORF">M441DRAFT_28069</name>
</gene>
<evidence type="ECO:0000256" key="7">
    <source>
        <dbReference type="ARBA" id="ARBA00023033"/>
    </source>
</evidence>
<keyword evidence="10" id="KW-1133">Transmembrane helix</keyword>
<dbReference type="AlphaFoldDB" id="A0A2T3Z5W9"/>
<keyword evidence="7 9" id="KW-0503">Monooxygenase</keyword>
<dbReference type="PANTHER" id="PTHR46300">
    <property type="entry name" value="P450, PUTATIVE (EUROFUNG)-RELATED-RELATED"/>
    <property type="match status" value="1"/>
</dbReference>
<dbReference type="Proteomes" id="UP000240493">
    <property type="component" value="Unassembled WGS sequence"/>
</dbReference>
<dbReference type="PROSITE" id="PS00086">
    <property type="entry name" value="CYTOCHROME_P450"/>
    <property type="match status" value="1"/>
</dbReference>
<feature type="binding site" description="axial binding residue" evidence="8">
    <location>
        <position position="439"/>
    </location>
    <ligand>
        <name>heme</name>
        <dbReference type="ChEBI" id="CHEBI:30413"/>
    </ligand>
    <ligandPart>
        <name>Fe</name>
        <dbReference type="ChEBI" id="CHEBI:18248"/>
    </ligandPart>
</feature>
<evidence type="ECO:0000313" key="11">
    <source>
        <dbReference type="EMBL" id="PTB40209.1"/>
    </source>
</evidence>
<evidence type="ECO:0000256" key="8">
    <source>
        <dbReference type="PIRSR" id="PIRSR602401-1"/>
    </source>
</evidence>
<accession>A0A2T3Z5W9</accession>
<evidence type="ECO:0000313" key="12">
    <source>
        <dbReference type="Proteomes" id="UP000240493"/>
    </source>
</evidence>
<reference evidence="11 12" key="1">
    <citation type="submission" date="2016-07" db="EMBL/GenBank/DDBJ databases">
        <title>Multiple horizontal gene transfer events from other fungi enriched the ability of initially mycotrophic Trichoderma (Ascomycota) to feed on dead plant biomass.</title>
        <authorList>
            <consortium name="DOE Joint Genome Institute"/>
            <person name="Aerts A."/>
            <person name="Atanasova L."/>
            <person name="Chenthamara K."/>
            <person name="Zhang J."/>
            <person name="Grujic M."/>
            <person name="Henrissat B."/>
            <person name="Kuo A."/>
            <person name="Salamov A."/>
            <person name="Lipzen A."/>
            <person name="Labutti K."/>
            <person name="Barry K."/>
            <person name="Miao Y."/>
            <person name="Rahimi M.J."/>
            <person name="Shen Q."/>
            <person name="Grigoriev I.V."/>
            <person name="Kubicek C.P."/>
            <person name="Druzhinina I.S."/>
        </authorList>
    </citation>
    <scope>NUCLEOTIDE SEQUENCE [LARGE SCALE GENOMIC DNA]</scope>
    <source>
        <strain evidence="11 12">CBS 433.97</strain>
    </source>
</reference>
<evidence type="ECO:0008006" key="13">
    <source>
        <dbReference type="Google" id="ProtNLM"/>
    </source>
</evidence>
<dbReference type="OrthoDB" id="2789670at2759"/>
<keyword evidence="12" id="KW-1185">Reference proteome</keyword>
<sequence>MTSVILIQTLIALISFIVYWQLLRKPKKNLPPGPKGVPLIGNIFALPPDGTPDFVHWRSITDKYGPIASITFMGQPLILIASKEDALELLEKKCSTSSTRPNFEFGNYAGFGGIVSIIKHGKEFKFHRKLMHKGLGTKLLVSKYADTQEQHAGLLVQDTLKTPENVIKHLENHANAVMLKLLYGYNINPHGDDPLIQLNDRVNIKFFQAVDAFGRLVEYLPGMKRLPDGFPGTKFKADAGEHYAHVQAWGEEPYRFTRKQMANDKGMDSYVAKLVREYIGDTKEPNEADEHAIIWSAAGLQVGGAETTVTTITGFVLGAIMFPEVQRKAQEEVDRVTGGTRMPIIADREQMPFINAIVSEALRWFPIIPMGFPHALSEDTSYKGYDLPKGSYLVWANWDFCHDPSVYKDPYKFDPERFLEPRNEPNPKWTVFGFGRRICPGRHLADTALFLNIASLVAFFDFTKKVDEQGNVLEPKLAFDPVRSAVSKPAAFPFKVTPRSERHVELLKALEKNYVVEESDAGLLGELPS</sequence>
<dbReference type="GO" id="GO:0005506">
    <property type="term" value="F:iron ion binding"/>
    <property type="evidence" value="ECO:0007669"/>
    <property type="project" value="InterPro"/>
</dbReference>
<dbReference type="STRING" id="1042311.A0A2T3Z5W9"/>
<evidence type="ECO:0000256" key="2">
    <source>
        <dbReference type="ARBA" id="ARBA00010617"/>
    </source>
</evidence>
<keyword evidence="10" id="KW-0812">Transmembrane</keyword>
<keyword evidence="5 9" id="KW-0560">Oxidoreductase</keyword>
<keyword evidence="3 8" id="KW-0349">Heme</keyword>
<dbReference type="PRINTS" id="PR00463">
    <property type="entry name" value="EP450I"/>
</dbReference>
<organism evidence="11 12">
    <name type="scientific">Trichoderma asperellum (strain ATCC 204424 / CBS 433.97 / NBRC 101777)</name>
    <dbReference type="NCBI Taxonomy" id="1042311"/>
    <lineage>
        <taxon>Eukaryota</taxon>
        <taxon>Fungi</taxon>
        <taxon>Dikarya</taxon>
        <taxon>Ascomycota</taxon>
        <taxon>Pezizomycotina</taxon>
        <taxon>Sordariomycetes</taxon>
        <taxon>Hypocreomycetidae</taxon>
        <taxon>Hypocreales</taxon>
        <taxon>Hypocreaceae</taxon>
        <taxon>Trichoderma</taxon>
    </lineage>
</organism>
<evidence type="ECO:0000256" key="4">
    <source>
        <dbReference type="ARBA" id="ARBA00022723"/>
    </source>
</evidence>
<proteinExistence type="inferred from homology"/>
<evidence type="ECO:0000256" key="3">
    <source>
        <dbReference type="ARBA" id="ARBA00022617"/>
    </source>
</evidence>
<keyword evidence="4 8" id="KW-0479">Metal-binding</keyword>
<dbReference type="InterPro" id="IPR050364">
    <property type="entry name" value="Cytochrome_P450_fung"/>
</dbReference>
<protein>
    <recommendedName>
        <fullName evidence="13">Cytochrome P450</fullName>
    </recommendedName>
</protein>
<dbReference type="SUPFAM" id="SSF48264">
    <property type="entry name" value="Cytochrome P450"/>
    <property type="match status" value="1"/>
</dbReference>
<dbReference type="InterPro" id="IPR001128">
    <property type="entry name" value="Cyt_P450"/>
</dbReference>
<dbReference type="PANTHER" id="PTHR46300:SF7">
    <property type="entry name" value="P450, PUTATIVE (EUROFUNG)-RELATED"/>
    <property type="match status" value="1"/>
</dbReference>
<evidence type="ECO:0000256" key="1">
    <source>
        <dbReference type="ARBA" id="ARBA00001971"/>
    </source>
</evidence>
<dbReference type="InterPro" id="IPR017972">
    <property type="entry name" value="Cyt_P450_CS"/>
</dbReference>
<dbReference type="GO" id="GO:0016705">
    <property type="term" value="F:oxidoreductase activity, acting on paired donors, with incorporation or reduction of molecular oxygen"/>
    <property type="evidence" value="ECO:0007669"/>
    <property type="project" value="InterPro"/>
</dbReference>
<keyword evidence="6 8" id="KW-0408">Iron</keyword>
<feature type="transmembrane region" description="Helical" evidence="10">
    <location>
        <begin position="6"/>
        <end position="23"/>
    </location>
</feature>
<evidence type="ECO:0000256" key="10">
    <source>
        <dbReference type="SAM" id="Phobius"/>
    </source>
</evidence>